<evidence type="ECO:0000259" key="15">
    <source>
        <dbReference type="PROSITE" id="PS51873"/>
    </source>
</evidence>
<dbReference type="EC" id="2.3.2.31" evidence="6"/>
<dbReference type="SMART" id="SM00647">
    <property type="entry name" value="IBR"/>
    <property type="match status" value="2"/>
</dbReference>
<evidence type="ECO:0000256" key="5">
    <source>
        <dbReference type="ARBA" id="ARBA00005884"/>
    </source>
</evidence>
<dbReference type="PROSITE" id="PS51873">
    <property type="entry name" value="TRIAD"/>
    <property type="match status" value="1"/>
</dbReference>
<dbReference type="PROSITE" id="PS00518">
    <property type="entry name" value="ZF_RING_1"/>
    <property type="match status" value="1"/>
</dbReference>
<keyword evidence="7" id="KW-0808">Transferase</keyword>
<dbReference type="Gene3D" id="1.20.120.1750">
    <property type="match status" value="1"/>
</dbReference>
<accession>A0ABP0Y4B9</accession>
<dbReference type="InterPro" id="IPR017907">
    <property type="entry name" value="Znf_RING_CS"/>
</dbReference>
<evidence type="ECO:0000256" key="8">
    <source>
        <dbReference type="ARBA" id="ARBA00022723"/>
    </source>
</evidence>
<dbReference type="CDD" id="cd22584">
    <property type="entry name" value="Rcat_RBR_unk"/>
    <property type="match status" value="1"/>
</dbReference>
<dbReference type="InterPro" id="IPR044066">
    <property type="entry name" value="TRIAD_supradom"/>
</dbReference>
<dbReference type="InterPro" id="IPR001841">
    <property type="entry name" value="Znf_RING"/>
</dbReference>
<comment type="function">
    <text evidence="3">Might act as an E3 ubiquitin-protein ligase, or as part of E3 complex, which accepts ubiquitin from specific E2 ubiquitin-conjugating enzymes and then transfers it to substrates.</text>
</comment>
<keyword evidence="12" id="KW-0862">Zinc</keyword>
<name>A0ABP0Y4B9_9ROSI</name>
<dbReference type="EMBL" id="OZ021745">
    <property type="protein sequence ID" value="CAK9314001.1"/>
    <property type="molecule type" value="Genomic_DNA"/>
</dbReference>
<evidence type="ECO:0000256" key="10">
    <source>
        <dbReference type="ARBA" id="ARBA00022771"/>
    </source>
</evidence>
<dbReference type="InterPro" id="IPR031127">
    <property type="entry name" value="E3_UB_ligase_RBR"/>
</dbReference>
<dbReference type="Pfam" id="PF00097">
    <property type="entry name" value="zf-C3HC4"/>
    <property type="match status" value="1"/>
</dbReference>
<dbReference type="Pfam" id="PF01485">
    <property type="entry name" value="IBR"/>
    <property type="match status" value="2"/>
</dbReference>
<comment type="similarity">
    <text evidence="5">Belongs to the RBR family. Ariadne subfamily.</text>
</comment>
<evidence type="ECO:0000256" key="7">
    <source>
        <dbReference type="ARBA" id="ARBA00022679"/>
    </source>
</evidence>
<keyword evidence="8" id="KW-0479">Metal-binding</keyword>
<protein>
    <recommendedName>
        <fullName evidence="6">RBR-type E3 ubiquitin transferase</fullName>
        <ecNumber evidence="6">2.3.2.31</ecNumber>
    </recommendedName>
</protein>
<reference evidence="16 17" key="1">
    <citation type="submission" date="2024-03" db="EMBL/GenBank/DDBJ databases">
        <authorList>
            <person name="Gkanogiannis A."/>
            <person name="Becerra Lopez-Lavalle L."/>
        </authorList>
    </citation>
    <scope>NUCLEOTIDE SEQUENCE [LARGE SCALE GENOMIC DNA]</scope>
</reference>
<evidence type="ECO:0000256" key="1">
    <source>
        <dbReference type="ARBA" id="ARBA00001798"/>
    </source>
</evidence>
<evidence type="ECO:0000256" key="4">
    <source>
        <dbReference type="ARBA" id="ARBA00004906"/>
    </source>
</evidence>
<evidence type="ECO:0000256" key="12">
    <source>
        <dbReference type="ARBA" id="ARBA00022833"/>
    </source>
</evidence>
<keyword evidence="9" id="KW-0677">Repeat</keyword>
<dbReference type="Proteomes" id="UP001642487">
    <property type="component" value="Chromosome 11"/>
</dbReference>
<dbReference type="Gene3D" id="3.30.40.10">
    <property type="entry name" value="Zinc/RING finger domain, C3HC4 (zinc finger)"/>
    <property type="match status" value="1"/>
</dbReference>
<dbReference type="InterPro" id="IPR013083">
    <property type="entry name" value="Znf_RING/FYVE/PHD"/>
</dbReference>
<evidence type="ECO:0000256" key="9">
    <source>
        <dbReference type="ARBA" id="ARBA00022737"/>
    </source>
</evidence>
<dbReference type="SUPFAM" id="SSF57850">
    <property type="entry name" value="RING/U-box"/>
    <property type="match status" value="3"/>
</dbReference>
<dbReference type="PROSITE" id="PS50089">
    <property type="entry name" value="ZF_RING_2"/>
    <property type="match status" value="1"/>
</dbReference>
<evidence type="ECO:0000256" key="3">
    <source>
        <dbReference type="ARBA" id="ARBA00003976"/>
    </source>
</evidence>
<dbReference type="InterPro" id="IPR018957">
    <property type="entry name" value="Znf_C3HC4_RING-type"/>
</dbReference>
<evidence type="ECO:0000256" key="11">
    <source>
        <dbReference type="ARBA" id="ARBA00022786"/>
    </source>
</evidence>
<feature type="domain" description="RING-type" evidence="14">
    <location>
        <begin position="13"/>
        <end position="58"/>
    </location>
</feature>
<comment type="cofactor">
    <cofactor evidence="2">
        <name>Zn(2+)</name>
        <dbReference type="ChEBI" id="CHEBI:29105"/>
    </cofactor>
</comment>
<dbReference type="InterPro" id="IPR002867">
    <property type="entry name" value="IBR_dom"/>
</dbReference>
<feature type="domain" description="RING-type" evidence="15">
    <location>
        <begin position="9"/>
        <end position="218"/>
    </location>
</feature>
<keyword evidence="10 13" id="KW-0863">Zinc-finger</keyword>
<keyword evidence="11" id="KW-0833">Ubl conjugation pathway</keyword>
<evidence type="ECO:0000256" key="6">
    <source>
        <dbReference type="ARBA" id="ARBA00012251"/>
    </source>
</evidence>
<gene>
    <name evidence="16" type="ORF">CITCOLO1_LOCUS5742</name>
</gene>
<comment type="pathway">
    <text evidence="4">Protein modification; protein ubiquitination.</text>
</comment>
<evidence type="ECO:0000256" key="13">
    <source>
        <dbReference type="PROSITE-ProRule" id="PRU00175"/>
    </source>
</evidence>
<dbReference type="PANTHER" id="PTHR11685">
    <property type="entry name" value="RBR FAMILY RING FINGER AND IBR DOMAIN-CONTAINING"/>
    <property type="match status" value="1"/>
</dbReference>
<organism evidence="16 17">
    <name type="scientific">Citrullus colocynthis</name>
    <name type="common">colocynth</name>
    <dbReference type="NCBI Taxonomy" id="252529"/>
    <lineage>
        <taxon>Eukaryota</taxon>
        <taxon>Viridiplantae</taxon>
        <taxon>Streptophyta</taxon>
        <taxon>Embryophyta</taxon>
        <taxon>Tracheophyta</taxon>
        <taxon>Spermatophyta</taxon>
        <taxon>Magnoliopsida</taxon>
        <taxon>eudicotyledons</taxon>
        <taxon>Gunneridae</taxon>
        <taxon>Pentapetalae</taxon>
        <taxon>rosids</taxon>
        <taxon>fabids</taxon>
        <taxon>Cucurbitales</taxon>
        <taxon>Cucurbitaceae</taxon>
        <taxon>Benincaseae</taxon>
        <taxon>Citrullus</taxon>
    </lineage>
</organism>
<sequence length="219" mass="24668">MANNNNNNNETTCKICTDEKALVDMFTSGECSHFFCKDCISNHIAAKVEDNIANVKCPQPGCETVLEPNNCHSILPKDVLDLWGDVLCEAAIVGIQKLYCPFVDCSVTLIDDGGEAVTEAECPSCKRMFCAKCNVEWHGEVECEEFQKLRLEEDDDFIAIKFAEQMNWKRCPHCRIYVDRIEGCPYINCRCGSQFCYGCGDKWGGDHACSESTDARRYH</sequence>
<keyword evidence="17" id="KW-1185">Reference proteome</keyword>
<evidence type="ECO:0000259" key="14">
    <source>
        <dbReference type="PROSITE" id="PS50089"/>
    </source>
</evidence>
<evidence type="ECO:0000313" key="16">
    <source>
        <dbReference type="EMBL" id="CAK9314001.1"/>
    </source>
</evidence>
<evidence type="ECO:0000313" key="17">
    <source>
        <dbReference type="Proteomes" id="UP001642487"/>
    </source>
</evidence>
<evidence type="ECO:0000256" key="2">
    <source>
        <dbReference type="ARBA" id="ARBA00001947"/>
    </source>
</evidence>
<proteinExistence type="inferred from homology"/>
<comment type="catalytic activity">
    <reaction evidence="1">
        <text>[E2 ubiquitin-conjugating enzyme]-S-ubiquitinyl-L-cysteine + [acceptor protein]-L-lysine = [E2 ubiquitin-conjugating enzyme]-L-cysteine + [acceptor protein]-N(6)-ubiquitinyl-L-lysine.</text>
        <dbReference type="EC" id="2.3.2.31"/>
    </reaction>
</comment>